<evidence type="ECO:0000313" key="1">
    <source>
        <dbReference type="EMBL" id="MFC7200980.1"/>
    </source>
</evidence>
<dbReference type="RefSeq" id="WP_279527739.1">
    <property type="nucleotide sequence ID" value="NZ_CP122312.1"/>
</dbReference>
<dbReference type="AlphaFoldDB" id="A0ABD5Z7I8"/>
<gene>
    <name evidence="1" type="ORF">ACFQJ9_16475</name>
</gene>
<protein>
    <submittedName>
        <fullName evidence="1">Uncharacterized protein</fullName>
    </submittedName>
</protein>
<keyword evidence="2" id="KW-1185">Reference proteome</keyword>
<sequence>MAPALALRVPSDEQWGEDLLAAFYASALGKRRRLAPGREWPDLPSMPGFVVGLEYLGERPYVEESIPESVYASAADHLDATFEDGTAAGESLDDVADVLREAAREDEEVSLDVECGPVAVCEFARERGYEVELRGGER</sequence>
<organism evidence="1 2">
    <name type="scientific">Halospeciosus flavus</name>
    <dbReference type="NCBI Taxonomy" id="3032283"/>
    <lineage>
        <taxon>Archaea</taxon>
        <taxon>Methanobacteriati</taxon>
        <taxon>Methanobacteriota</taxon>
        <taxon>Stenosarchaea group</taxon>
        <taxon>Halobacteria</taxon>
        <taxon>Halobacteriales</taxon>
        <taxon>Halobacteriaceae</taxon>
        <taxon>Halospeciosus</taxon>
    </lineage>
</organism>
<reference evidence="1 2" key="1">
    <citation type="journal article" date="2019" name="Int. J. Syst. Evol. Microbiol.">
        <title>The Global Catalogue of Microorganisms (GCM) 10K type strain sequencing project: providing services to taxonomists for standard genome sequencing and annotation.</title>
        <authorList>
            <consortium name="The Broad Institute Genomics Platform"/>
            <consortium name="The Broad Institute Genome Sequencing Center for Infectious Disease"/>
            <person name="Wu L."/>
            <person name="Ma J."/>
        </authorList>
    </citation>
    <scope>NUCLEOTIDE SEQUENCE [LARGE SCALE GENOMIC DNA]</scope>
    <source>
        <strain evidence="1 2">XZGYJ-43</strain>
    </source>
</reference>
<evidence type="ECO:0000313" key="2">
    <source>
        <dbReference type="Proteomes" id="UP001596447"/>
    </source>
</evidence>
<accession>A0ABD5Z7I8</accession>
<proteinExistence type="predicted"/>
<dbReference type="Proteomes" id="UP001596447">
    <property type="component" value="Unassembled WGS sequence"/>
</dbReference>
<comment type="caution">
    <text evidence="1">The sequence shown here is derived from an EMBL/GenBank/DDBJ whole genome shotgun (WGS) entry which is preliminary data.</text>
</comment>
<dbReference type="EMBL" id="JBHTAR010000011">
    <property type="protein sequence ID" value="MFC7200980.1"/>
    <property type="molecule type" value="Genomic_DNA"/>
</dbReference>
<name>A0ABD5Z7I8_9EURY</name>